<dbReference type="Proteomes" id="UP001374579">
    <property type="component" value="Unassembled WGS sequence"/>
</dbReference>
<proteinExistence type="predicted"/>
<comment type="caution">
    <text evidence="1">The sequence shown here is derived from an EMBL/GenBank/DDBJ whole genome shotgun (WGS) entry which is preliminary data.</text>
</comment>
<name>A0AAN9B207_9CAEN</name>
<evidence type="ECO:0000313" key="2">
    <source>
        <dbReference type="Proteomes" id="UP001374579"/>
    </source>
</evidence>
<reference evidence="1 2" key="1">
    <citation type="submission" date="2024-02" db="EMBL/GenBank/DDBJ databases">
        <title>Chromosome-scale genome assembly of the rough periwinkle Littorina saxatilis.</title>
        <authorList>
            <person name="De Jode A."/>
            <person name="Faria R."/>
            <person name="Formenti G."/>
            <person name="Sims Y."/>
            <person name="Smith T.P."/>
            <person name="Tracey A."/>
            <person name="Wood J.M.D."/>
            <person name="Zagrodzka Z.B."/>
            <person name="Johannesson K."/>
            <person name="Butlin R.K."/>
            <person name="Leder E.H."/>
        </authorList>
    </citation>
    <scope>NUCLEOTIDE SEQUENCE [LARGE SCALE GENOMIC DNA]</scope>
    <source>
        <strain evidence="1">Snail1</strain>
        <tissue evidence="1">Muscle</tissue>
    </source>
</reference>
<organism evidence="1 2">
    <name type="scientific">Littorina saxatilis</name>
    <dbReference type="NCBI Taxonomy" id="31220"/>
    <lineage>
        <taxon>Eukaryota</taxon>
        <taxon>Metazoa</taxon>
        <taxon>Spiralia</taxon>
        <taxon>Lophotrochozoa</taxon>
        <taxon>Mollusca</taxon>
        <taxon>Gastropoda</taxon>
        <taxon>Caenogastropoda</taxon>
        <taxon>Littorinimorpha</taxon>
        <taxon>Littorinoidea</taxon>
        <taxon>Littorinidae</taxon>
        <taxon>Littorina</taxon>
    </lineage>
</organism>
<accession>A0AAN9B207</accession>
<sequence>MKDSGVLFPDHTLAASEDIGRQLQELASISETILRALSRALTESLDPFTLFGEQDADDVSTLLSALARVNEEQMRLSSQHYAHTVMCRRDLFLSHSQFTEEATRNKRSHLRWLTTFLRFWLDHLLLELVSSTFRPQSVQHSLPQ</sequence>
<gene>
    <name evidence="1" type="ORF">V1264_004710</name>
</gene>
<keyword evidence="2" id="KW-1185">Reference proteome</keyword>
<dbReference type="AlphaFoldDB" id="A0AAN9B207"/>
<dbReference type="EMBL" id="JBAMIC010000013">
    <property type="protein sequence ID" value="KAK7097781.1"/>
    <property type="molecule type" value="Genomic_DNA"/>
</dbReference>
<evidence type="ECO:0000313" key="1">
    <source>
        <dbReference type="EMBL" id="KAK7097781.1"/>
    </source>
</evidence>
<protein>
    <submittedName>
        <fullName evidence="1">Uncharacterized protein</fullName>
    </submittedName>
</protein>